<proteinExistence type="predicted"/>
<evidence type="ECO:0008006" key="4">
    <source>
        <dbReference type="Google" id="ProtNLM"/>
    </source>
</evidence>
<dbReference type="Proteomes" id="UP000014568">
    <property type="component" value="Unassembled WGS sequence"/>
</dbReference>
<dbReference type="RefSeq" id="WP_016654609.1">
    <property type="nucleotide sequence ID" value="NZ_KE340348.1"/>
</dbReference>
<evidence type="ECO:0000313" key="3">
    <source>
        <dbReference type="Proteomes" id="UP000014568"/>
    </source>
</evidence>
<keyword evidence="3" id="KW-1185">Reference proteome</keyword>
<accession>S3P5Y4</accession>
<dbReference type="PATRIC" id="fig|421052.3.peg.158"/>
<dbReference type="eggNOG" id="COG5266">
    <property type="taxonomic scope" value="Bacteria"/>
</dbReference>
<dbReference type="EMBL" id="ATGI01000001">
    <property type="protein sequence ID" value="EPF81824.1"/>
    <property type="molecule type" value="Genomic_DNA"/>
</dbReference>
<keyword evidence="1" id="KW-0732">Signal</keyword>
<dbReference type="HOGENOM" id="CLU_093838_0_0_6"/>
<evidence type="ECO:0000256" key="1">
    <source>
        <dbReference type="SAM" id="SignalP"/>
    </source>
</evidence>
<feature type="signal peptide" evidence="1">
    <location>
        <begin position="1"/>
        <end position="18"/>
    </location>
</feature>
<protein>
    <recommendedName>
        <fullName evidence="4">DUF4198 domain-containing protein</fullName>
    </recommendedName>
</protein>
<dbReference type="OrthoDB" id="5995861at2"/>
<gene>
    <name evidence="2" type="ORF">F945_00159</name>
</gene>
<comment type="caution">
    <text evidence="2">The sequence shown here is derived from an EMBL/GenBank/DDBJ whole genome shotgun (WGS) entry which is preliminary data.</text>
</comment>
<organism evidence="2 3">
    <name type="scientific">Acinetobacter rudis CIP 110305</name>
    <dbReference type="NCBI Taxonomy" id="421052"/>
    <lineage>
        <taxon>Bacteria</taxon>
        <taxon>Pseudomonadati</taxon>
        <taxon>Pseudomonadota</taxon>
        <taxon>Gammaproteobacteria</taxon>
        <taxon>Moraxellales</taxon>
        <taxon>Moraxellaceae</taxon>
        <taxon>Acinetobacter</taxon>
    </lineage>
</organism>
<dbReference type="STRING" id="632955.GCA_000829675_02714"/>
<dbReference type="AlphaFoldDB" id="S3P5Y4"/>
<sequence>MKRLTAFALAFTAMTTQAHMLWLERGADQKTLAYFGEYGENLTETQQGPLQAFNSSKAVQGKKELTAQVNNNNLSYATQGTADVRVNNDLVHGDMLAQFRAKAGRQEIKAISELEIVPTTANSNQFTIIFQGKPLAKQEVTIISPQRWEKKYISNEQGQFTVDTPWKGQYVLEIGKGVDEAGEYNKQAYKNRYLVATLSFNVN</sequence>
<reference evidence="2 3" key="1">
    <citation type="submission" date="2013-06" db="EMBL/GenBank/DDBJ databases">
        <title>The Genome Sequence of Acinetobacter rudis CIP 110305.</title>
        <authorList>
            <consortium name="The Broad Institute Genome Sequencing Platform"/>
            <consortium name="The Broad Institute Genome Sequencing Center for Infectious Disease"/>
            <person name="Cerqueira G."/>
            <person name="Feldgarden M."/>
            <person name="Courvalin P."/>
            <person name="Perichon B."/>
            <person name="Grillot-Courvalin C."/>
            <person name="Clermont D."/>
            <person name="Rocha E."/>
            <person name="Yoon E.-J."/>
            <person name="Nemec A."/>
            <person name="Young S.K."/>
            <person name="Zeng Q."/>
            <person name="Gargeya S."/>
            <person name="Fitzgerald M."/>
            <person name="Abouelleil A."/>
            <person name="Alvarado L."/>
            <person name="Berlin A.M."/>
            <person name="Chapman S.B."/>
            <person name="Dewar J."/>
            <person name="Goldberg J."/>
            <person name="Griggs A."/>
            <person name="Gujja S."/>
            <person name="Hansen M."/>
            <person name="Howarth C."/>
            <person name="Imamovic A."/>
            <person name="Larimer J."/>
            <person name="McCowan C."/>
            <person name="Murphy C."/>
            <person name="Pearson M."/>
            <person name="Priest M."/>
            <person name="Roberts A."/>
            <person name="Saif S."/>
            <person name="Shea T."/>
            <person name="Sykes S."/>
            <person name="Wortman J."/>
            <person name="Nusbaum C."/>
            <person name="Birren B."/>
        </authorList>
    </citation>
    <scope>NUCLEOTIDE SEQUENCE [LARGE SCALE GENOMIC DNA]</scope>
    <source>
        <strain evidence="2 3">CIP 110305</strain>
    </source>
</reference>
<evidence type="ECO:0000313" key="2">
    <source>
        <dbReference type="EMBL" id="EPF81824.1"/>
    </source>
</evidence>
<name>S3P5Y4_9GAMM</name>
<feature type="chain" id="PRO_5004523750" description="DUF4198 domain-containing protein" evidence="1">
    <location>
        <begin position="19"/>
        <end position="203"/>
    </location>
</feature>